<dbReference type="GO" id="GO:0005737">
    <property type="term" value="C:cytoplasm"/>
    <property type="evidence" value="ECO:0007669"/>
    <property type="project" value="TreeGrafter"/>
</dbReference>
<name>A0AAE3GLX7_9PSEU</name>
<dbReference type="Pfam" id="PF03099">
    <property type="entry name" value="BPL_LplA_LipB"/>
    <property type="match status" value="1"/>
</dbReference>
<keyword evidence="2" id="KW-0547">Nucleotide-binding</keyword>
<evidence type="ECO:0000256" key="4">
    <source>
        <dbReference type="ARBA" id="ARBA00023267"/>
    </source>
</evidence>
<evidence type="ECO:0000313" key="8">
    <source>
        <dbReference type="Proteomes" id="UP001206128"/>
    </source>
</evidence>
<keyword evidence="8" id="KW-1185">Reference proteome</keyword>
<dbReference type="InterPro" id="IPR003142">
    <property type="entry name" value="BPL_C"/>
</dbReference>
<dbReference type="GO" id="GO:0005524">
    <property type="term" value="F:ATP binding"/>
    <property type="evidence" value="ECO:0007669"/>
    <property type="project" value="UniProtKB-KW"/>
</dbReference>
<keyword evidence="1 7" id="KW-0436">Ligase</keyword>
<dbReference type="Gene3D" id="3.30.930.10">
    <property type="entry name" value="Bira Bifunctional Protein, Domain 2"/>
    <property type="match status" value="1"/>
</dbReference>
<dbReference type="Proteomes" id="UP001206128">
    <property type="component" value="Unassembled WGS sequence"/>
</dbReference>
<evidence type="ECO:0000256" key="3">
    <source>
        <dbReference type="ARBA" id="ARBA00022840"/>
    </source>
</evidence>
<dbReference type="EC" id="6.3.4.15" evidence="5"/>
<dbReference type="AlphaFoldDB" id="A0AAE3GLX7"/>
<keyword evidence="4" id="KW-0092">Biotin</keyword>
<evidence type="ECO:0000256" key="1">
    <source>
        <dbReference type="ARBA" id="ARBA00022598"/>
    </source>
</evidence>
<protein>
    <recommendedName>
        <fullName evidence="5">biotin--[biotin carboxyl-carrier protein] ligase</fullName>
        <ecNumber evidence="5">6.3.4.15</ecNumber>
    </recommendedName>
</protein>
<evidence type="ECO:0000313" key="7">
    <source>
        <dbReference type="EMBL" id="MCP2169983.1"/>
    </source>
</evidence>
<accession>A0AAE3GLX7</accession>
<dbReference type="NCBIfam" id="TIGR00121">
    <property type="entry name" value="birA_ligase"/>
    <property type="match status" value="1"/>
</dbReference>
<dbReference type="InterPro" id="IPR004408">
    <property type="entry name" value="Biotin_CoA_COase_ligase"/>
</dbReference>
<proteinExistence type="predicted"/>
<dbReference type="InterPro" id="IPR045864">
    <property type="entry name" value="aa-tRNA-synth_II/BPL/LPL"/>
</dbReference>
<dbReference type="CDD" id="cd16442">
    <property type="entry name" value="BPL"/>
    <property type="match status" value="1"/>
</dbReference>
<dbReference type="Pfam" id="PF02237">
    <property type="entry name" value="BPL_C"/>
    <property type="match status" value="1"/>
</dbReference>
<dbReference type="InterPro" id="IPR004143">
    <property type="entry name" value="BPL_LPL_catalytic"/>
</dbReference>
<evidence type="ECO:0000256" key="5">
    <source>
        <dbReference type="ARBA" id="ARBA00024227"/>
    </source>
</evidence>
<evidence type="ECO:0000259" key="6">
    <source>
        <dbReference type="PROSITE" id="PS51733"/>
    </source>
</evidence>
<dbReference type="PROSITE" id="PS51733">
    <property type="entry name" value="BPL_LPL_CATALYTIC"/>
    <property type="match status" value="1"/>
</dbReference>
<comment type="caution">
    <text evidence="7">The sequence shown here is derived from an EMBL/GenBank/DDBJ whole genome shotgun (WGS) entry which is preliminary data.</text>
</comment>
<organism evidence="7 8">
    <name type="scientific">Goodfellowiella coeruleoviolacea</name>
    <dbReference type="NCBI Taxonomy" id="334858"/>
    <lineage>
        <taxon>Bacteria</taxon>
        <taxon>Bacillati</taxon>
        <taxon>Actinomycetota</taxon>
        <taxon>Actinomycetes</taxon>
        <taxon>Pseudonocardiales</taxon>
        <taxon>Pseudonocardiaceae</taxon>
        <taxon>Goodfellowiella</taxon>
    </lineage>
</organism>
<dbReference type="GO" id="GO:0004077">
    <property type="term" value="F:biotin--[biotin carboxyl-carrier protein] ligase activity"/>
    <property type="evidence" value="ECO:0007669"/>
    <property type="project" value="UniProtKB-EC"/>
</dbReference>
<evidence type="ECO:0000256" key="2">
    <source>
        <dbReference type="ARBA" id="ARBA00022741"/>
    </source>
</evidence>
<sequence>MPAGRVGPTLLSVNRPLDVHALRAALVAPTGPYAALTVLDSTGSTNADLAEAAGAGAADRTVLIAEEQTAGRGRQQREWSSPKGSGLYVSVLLRPAGVPAARLSWLPLLAGVALVAAIGELTTLTAALKWPNDLLIGPEQRKAAGILAEAVSAPADRAVVVGMGINVSQDPAELPVRPGALPPTSLVAAGATDLSRQELAAALLRRFAELEREWRASGGDPSRSGLWQAYREVCATIGQQVRVEFPDGTALTGAAVGVDEDGRLTVRDPAGVQRSLSAGDVVHVRPVR</sequence>
<dbReference type="Gene3D" id="2.30.30.100">
    <property type="match status" value="1"/>
</dbReference>
<dbReference type="InterPro" id="IPR008988">
    <property type="entry name" value="Transcriptional_repressor_C"/>
</dbReference>
<dbReference type="PANTHER" id="PTHR12835:SF5">
    <property type="entry name" value="BIOTIN--PROTEIN LIGASE"/>
    <property type="match status" value="1"/>
</dbReference>
<dbReference type="EMBL" id="JAMTCK010000023">
    <property type="protein sequence ID" value="MCP2169983.1"/>
    <property type="molecule type" value="Genomic_DNA"/>
</dbReference>
<gene>
    <name evidence="7" type="ORF">LX83_006871</name>
</gene>
<feature type="domain" description="BPL/LPL catalytic" evidence="6">
    <location>
        <begin position="20"/>
        <end position="215"/>
    </location>
</feature>
<dbReference type="SUPFAM" id="SSF50037">
    <property type="entry name" value="C-terminal domain of transcriptional repressors"/>
    <property type="match status" value="1"/>
</dbReference>
<keyword evidence="3" id="KW-0067">ATP-binding</keyword>
<dbReference type="PANTHER" id="PTHR12835">
    <property type="entry name" value="BIOTIN PROTEIN LIGASE"/>
    <property type="match status" value="1"/>
</dbReference>
<dbReference type="SUPFAM" id="SSF55681">
    <property type="entry name" value="Class II aaRS and biotin synthetases"/>
    <property type="match status" value="1"/>
</dbReference>
<reference evidence="7" key="1">
    <citation type="submission" date="2022-06" db="EMBL/GenBank/DDBJ databases">
        <title>Genomic Encyclopedia of Archaeal and Bacterial Type Strains, Phase II (KMG-II): from individual species to whole genera.</title>
        <authorList>
            <person name="Goeker M."/>
        </authorList>
    </citation>
    <scope>NUCLEOTIDE SEQUENCE</scope>
    <source>
        <strain evidence="7">DSM 43935</strain>
    </source>
</reference>